<evidence type="ECO:0000313" key="3">
    <source>
        <dbReference type="Proteomes" id="UP000321331"/>
    </source>
</evidence>
<feature type="region of interest" description="Disordered" evidence="1">
    <location>
        <begin position="1"/>
        <end position="73"/>
    </location>
</feature>
<sequence>MRTEHAEDRRSLALRRPSRLSPNSEDQECLPERSPDIVSRDTSGRLQRDSTDTRAGAADDEVVSITSSTHYPPNRCEATAEVLPLKSQETDGMLQAKIIPNFEKEEGDRLNRDQSSISPRCYNKHTPKAANNNTRNIPVQSYDKPDTRPMSRKTAAILDIVSKHKIPNASQSVREKTPKDSESKHKMTKTEAISSSTTTQTTSLPGIESFQPDVFIDQKKKHNIQGCSPGIGLRELHETSFRPWFAYRTARCREVQAQLLSATKDVTQLNTRAEHFSIYEAK</sequence>
<feature type="compositionally biased region" description="Polar residues" evidence="1">
    <location>
        <begin position="129"/>
        <end position="139"/>
    </location>
</feature>
<dbReference type="Proteomes" id="UP000321331">
    <property type="component" value="Unassembled WGS sequence"/>
</dbReference>
<feature type="region of interest" description="Disordered" evidence="1">
    <location>
        <begin position="164"/>
        <end position="206"/>
    </location>
</feature>
<feature type="compositionally biased region" description="Basic and acidic residues" evidence="1">
    <location>
        <begin position="173"/>
        <end position="189"/>
    </location>
</feature>
<dbReference type="AlphaFoldDB" id="A0A5C6SFL4"/>
<reference evidence="2 3" key="1">
    <citation type="submission" date="2019-07" db="EMBL/GenBank/DDBJ databases">
        <title>The First High-Quality Draft Genome Sequence of the Causal Agent of the Current Panama Disease Epidemic.</title>
        <authorList>
            <person name="Warmington R.J."/>
            <person name="Kay W."/>
            <person name="Jeffries A."/>
            <person name="Bebber D."/>
            <person name="Moore K."/>
            <person name="Studholme D.J."/>
        </authorList>
    </citation>
    <scope>NUCLEOTIDE SEQUENCE [LARGE SCALE GENOMIC DNA]</scope>
    <source>
        <strain evidence="2 3">TR4</strain>
    </source>
</reference>
<feature type="region of interest" description="Disordered" evidence="1">
    <location>
        <begin position="106"/>
        <end position="150"/>
    </location>
</feature>
<evidence type="ECO:0000256" key="1">
    <source>
        <dbReference type="SAM" id="MobiDB-lite"/>
    </source>
</evidence>
<accession>A0A5C6SFL4</accession>
<protein>
    <submittedName>
        <fullName evidence="2">Uncharacterized protein</fullName>
    </submittedName>
</protein>
<feature type="compositionally biased region" description="Basic and acidic residues" evidence="1">
    <location>
        <begin position="30"/>
        <end position="52"/>
    </location>
</feature>
<feature type="compositionally biased region" description="Basic and acidic residues" evidence="1">
    <location>
        <begin position="1"/>
        <end position="11"/>
    </location>
</feature>
<dbReference type="EMBL" id="VMNF01000014">
    <property type="protein sequence ID" value="TXB97236.1"/>
    <property type="molecule type" value="Genomic_DNA"/>
</dbReference>
<evidence type="ECO:0000313" key="2">
    <source>
        <dbReference type="EMBL" id="TXB97236.1"/>
    </source>
</evidence>
<comment type="caution">
    <text evidence="2">The sequence shown here is derived from an EMBL/GenBank/DDBJ whole genome shotgun (WGS) entry which is preliminary data.</text>
</comment>
<name>A0A5C6SFL4_FUSOC</name>
<feature type="compositionally biased region" description="Low complexity" evidence="1">
    <location>
        <begin position="194"/>
        <end position="203"/>
    </location>
</feature>
<organism evidence="2 3">
    <name type="scientific">Fusarium oxysporum f. sp. cubense</name>
    <dbReference type="NCBI Taxonomy" id="61366"/>
    <lineage>
        <taxon>Eukaryota</taxon>
        <taxon>Fungi</taxon>
        <taxon>Dikarya</taxon>
        <taxon>Ascomycota</taxon>
        <taxon>Pezizomycotina</taxon>
        <taxon>Sordariomycetes</taxon>
        <taxon>Hypocreomycetidae</taxon>
        <taxon>Hypocreales</taxon>
        <taxon>Nectriaceae</taxon>
        <taxon>Fusarium</taxon>
        <taxon>Fusarium oxysporum species complex</taxon>
    </lineage>
</organism>
<proteinExistence type="predicted"/>
<gene>
    <name evidence="2" type="ORF">FocTR4_00011995</name>
</gene>